<dbReference type="Proteomes" id="UP000193307">
    <property type="component" value="Unassembled WGS sequence"/>
</dbReference>
<sequence length="282" mass="30646">MLRGCFLMIYLLEIDAYRARMETQIDYWDAHALLEWQVELGVSEAIGETPVNRYEIPAVAPKPAAVAVSDAPPAPVKAPEIDAVDVAQKAVAGVTSIEALCAVLESFELCDLRRGARNIVFQDGIIGARVMVIGDAPNREDDIAGTPFTGTAGALFDKMFGAIDLSRTAQDVAQGLYVTTALPWRPPENRDPSAAEIAMLRPFLLKHIELANPDVIVLMGNWACTAVLGRAGITRLRGSWQTVQGKPALPMVSPHDLLRTPSAKRDAWADLLDLRARLLNLN</sequence>
<dbReference type="CDD" id="cd10030">
    <property type="entry name" value="UDG-F4_TTUDGA_SPO1dp_like"/>
    <property type="match status" value="1"/>
</dbReference>
<dbReference type="GO" id="GO:0051539">
    <property type="term" value="F:4 iron, 4 sulfur cluster binding"/>
    <property type="evidence" value="ECO:0007669"/>
    <property type="project" value="UniProtKB-KW"/>
</dbReference>
<evidence type="ECO:0000256" key="2">
    <source>
        <dbReference type="ARBA" id="ARBA00022723"/>
    </source>
</evidence>
<organism evidence="9 10">
    <name type="scientific">Pacificibacter marinus</name>
    <dbReference type="NCBI Taxonomy" id="658057"/>
    <lineage>
        <taxon>Bacteria</taxon>
        <taxon>Pseudomonadati</taxon>
        <taxon>Pseudomonadota</taxon>
        <taxon>Alphaproteobacteria</taxon>
        <taxon>Rhodobacterales</taxon>
        <taxon>Roseobacteraceae</taxon>
        <taxon>Pacificibacter</taxon>
    </lineage>
</organism>
<keyword evidence="2" id="KW-0479">Metal-binding</keyword>
<dbReference type="PANTHER" id="PTHR33693:SF1">
    <property type="entry name" value="TYPE-4 URACIL-DNA GLYCOSYLASE"/>
    <property type="match status" value="1"/>
</dbReference>
<keyword evidence="7" id="KW-0234">DNA repair</keyword>
<dbReference type="EMBL" id="FWFW01000013">
    <property type="protein sequence ID" value="SLN63449.1"/>
    <property type="molecule type" value="Genomic_DNA"/>
</dbReference>
<keyword evidence="3" id="KW-0227">DNA damage</keyword>
<keyword evidence="5" id="KW-0408">Iron</keyword>
<keyword evidence="1" id="KW-0004">4Fe-4S</keyword>
<evidence type="ECO:0000256" key="3">
    <source>
        <dbReference type="ARBA" id="ARBA00022763"/>
    </source>
</evidence>
<dbReference type="Gene3D" id="3.40.470.10">
    <property type="entry name" value="Uracil-DNA glycosylase-like domain"/>
    <property type="match status" value="1"/>
</dbReference>
<evidence type="ECO:0000313" key="10">
    <source>
        <dbReference type="Proteomes" id="UP000193307"/>
    </source>
</evidence>
<feature type="domain" description="Uracil-DNA glycosylase-like" evidence="8">
    <location>
        <begin position="121"/>
        <end position="272"/>
    </location>
</feature>
<evidence type="ECO:0000256" key="7">
    <source>
        <dbReference type="ARBA" id="ARBA00023204"/>
    </source>
</evidence>
<dbReference type="SMART" id="SM00986">
    <property type="entry name" value="UDG"/>
    <property type="match status" value="1"/>
</dbReference>
<evidence type="ECO:0000313" key="9">
    <source>
        <dbReference type="EMBL" id="SLN63449.1"/>
    </source>
</evidence>
<keyword evidence="10" id="KW-1185">Reference proteome</keyword>
<protein>
    <submittedName>
        <fullName evidence="9">Uracil DNA glycosylase superfamily protein</fullName>
    </submittedName>
</protein>
<dbReference type="InterPro" id="IPR005122">
    <property type="entry name" value="Uracil-DNA_glycosylase-like"/>
</dbReference>
<dbReference type="STRING" id="658057.SAMN04488032_11356"/>
<dbReference type="SMART" id="SM00987">
    <property type="entry name" value="UreE_C"/>
    <property type="match status" value="1"/>
</dbReference>
<evidence type="ECO:0000256" key="5">
    <source>
        <dbReference type="ARBA" id="ARBA00023004"/>
    </source>
</evidence>
<dbReference type="PANTHER" id="PTHR33693">
    <property type="entry name" value="TYPE-5 URACIL-DNA GLYCOSYLASE"/>
    <property type="match status" value="1"/>
</dbReference>
<evidence type="ECO:0000259" key="8">
    <source>
        <dbReference type="SMART" id="SM00986"/>
    </source>
</evidence>
<dbReference type="AlphaFoldDB" id="A0A1Y5TGU6"/>
<keyword evidence="6" id="KW-0411">Iron-sulfur</keyword>
<evidence type="ECO:0000256" key="4">
    <source>
        <dbReference type="ARBA" id="ARBA00022801"/>
    </source>
</evidence>
<dbReference type="GO" id="GO:0006281">
    <property type="term" value="P:DNA repair"/>
    <property type="evidence" value="ECO:0007669"/>
    <property type="project" value="UniProtKB-KW"/>
</dbReference>
<name>A0A1Y5TGU6_9RHOB</name>
<dbReference type="InterPro" id="IPR036895">
    <property type="entry name" value="Uracil-DNA_glycosylase-like_sf"/>
</dbReference>
<proteinExistence type="predicted"/>
<reference evidence="9 10" key="1">
    <citation type="submission" date="2017-03" db="EMBL/GenBank/DDBJ databases">
        <authorList>
            <person name="Afonso C.L."/>
            <person name="Miller P.J."/>
            <person name="Scott M.A."/>
            <person name="Spackman E."/>
            <person name="Goraichik I."/>
            <person name="Dimitrov K.M."/>
            <person name="Suarez D.L."/>
            <person name="Swayne D.E."/>
        </authorList>
    </citation>
    <scope>NUCLEOTIDE SEQUENCE [LARGE SCALE GENOMIC DNA]</scope>
    <source>
        <strain evidence="9 10">CECT 7971</strain>
    </source>
</reference>
<evidence type="ECO:0000256" key="6">
    <source>
        <dbReference type="ARBA" id="ARBA00023014"/>
    </source>
</evidence>
<evidence type="ECO:0000256" key="1">
    <source>
        <dbReference type="ARBA" id="ARBA00022485"/>
    </source>
</evidence>
<dbReference type="Pfam" id="PF03167">
    <property type="entry name" value="UDG"/>
    <property type="match status" value="1"/>
</dbReference>
<gene>
    <name evidence="9" type="ORF">PAM7971_03292</name>
</gene>
<dbReference type="InterPro" id="IPR051536">
    <property type="entry name" value="UDG_Type-4/5"/>
</dbReference>
<dbReference type="SUPFAM" id="SSF52141">
    <property type="entry name" value="Uracil-DNA glycosylase-like"/>
    <property type="match status" value="1"/>
</dbReference>
<dbReference type="GO" id="GO:0097506">
    <property type="term" value="F:deaminated base DNA N-glycosylase activity"/>
    <property type="evidence" value="ECO:0007669"/>
    <property type="project" value="UniProtKB-ARBA"/>
</dbReference>
<dbReference type="GO" id="GO:0046872">
    <property type="term" value="F:metal ion binding"/>
    <property type="evidence" value="ECO:0007669"/>
    <property type="project" value="UniProtKB-KW"/>
</dbReference>
<keyword evidence="4" id="KW-0378">Hydrolase</keyword>
<accession>A0A1Y5TGU6</accession>